<sequence length="104" mass="11801">MSVLRDFCSAAVDLDRLPCGLDRCAGHSRGLYYAVGFMDQLPESVDQDILENRIILAIKTIREASGCTLHGAIDLFAQRYEELRRDRPADFQISREEYGRGLYS</sequence>
<protein>
    <submittedName>
        <fullName evidence="1">Uncharacterized protein</fullName>
    </submittedName>
</protein>
<organism evidence="1 2">
    <name type="scientific">Streptomyces blastmyceticus</name>
    <dbReference type="NCBI Taxonomy" id="68180"/>
    <lineage>
        <taxon>Bacteria</taxon>
        <taxon>Bacillati</taxon>
        <taxon>Actinomycetota</taxon>
        <taxon>Actinomycetes</taxon>
        <taxon>Kitasatosporales</taxon>
        <taxon>Streptomycetaceae</taxon>
        <taxon>Streptomyces</taxon>
    </lineage>
</organism>
<comment type="caution">
    <text evidence="1">The sequence shown here is derived from an EMBL/GenBank/DDBJ whole genome shotgun (WGS) entry which is preliminary data.</text>
</comment>
<proteinExistence type="predicted"/>
<dbReference type="Proteomes" id="UP001500063">
    <property type="component" value="Unassembled WGS sequence"/>
</dbReference>
<dbReference type="EMBL" id="BAAABW010000013">
    <property type="protein sequence ID" value="GAA0346580.1"/>
    <property type="molecule type" value="Genomic_DNA"/>
</dbReference>
<accession>A0ABN0WUS8</accession>
<keyword evidence="2" id="KW-1185">Reference proteome</keyword>
<evidence type="ECO:0000313" key="1">
    <source>
        <dbReference type="EMBL" id="GAA0346580.1"/>
    </source>
</evidence>
<name>A0ABN0WUS8_9ACTN</name>
<dbReference type="SUPFAM" id="SSF56003">
    <property type="entry name" value="Molybdenum cofactor-binding domain"/>
    <property type="match status" value="1"/>
</dbReference>
<dbReference type="InterPro" id="IPR037165">
    <property type="entry name" value="AldOxase/xan_DH_Mopterin-bd_sf"/>
</dbReference>
<gene>
    <name evidence="1" type="ORF">GCM10010319_23860</name>
</gene>
<evidence type="ECO:0000313" key="2">
    <source>
        <dbReference type="Proteomes" id="UP001500063"/>
    </source>
</evidence>
<reference evidence="1 2" key="1">
    <citation type="journal article" date="2019" name="Int. J. Syst. Evol. Microbiol.">
        <title>The Global Catalogue of Microorganisms (GCM) 10K type strain sequencing project: providing services to taxonomists for standard genome sequencing and annotation.</title>
        <authorList>
            <consortium name="The Broad Institute Genomics Platform"/>
            <consortium name="The Broad Institute Genome Sequencing Center for Infectious Disease"/>
            <person name="Wu L."/>
            <person name="Ma J."/>
        </authorList>
    </citation>
    <scope>NUCLEOTIDE SEQUENCE [LARGE SCALE GENOMIC DNA]</scope>
    <source>
        <strain evidence="1 2">JCM 4565</strain>
    </source>
</reference>